<keyword evidence="1" id="KW-0812">Transmembrane</keyword>
<comment type="caution">
    <text evidence="2">The sequence shown here is derived from an EMBL/GenBank/DDBJ whole genome shotgun (WGS) entry which is preliminary data.</text>
</comment>
<dbReference type="OrthoDB" id="213481at2"/>
<keyword evidence="1" id="KW-1133">Transmembrane helix</keyword>
<protein>
    <recommendedName>
        <fullName evidence="4">DUF4760 domain-containing protein</fullName>
    </recommendedName>
</protein>
<evidence type="ECO:0000313" key="2">
    <source>
        <dbReference type="EMBL" id="ODA33823.1"/>
    </source>
</evidence>
<proteinExistence type="predicted"/>
<accession>A0A1C3EKR7</accession>
<feature type="transmembrane region" description="Helical" evidence="1">
    <location>
        <begin position="12"/>
        <end position="30"/>
    </location>
</feature>
<gene>
    <name evidence="2" type="ORF">A6X21_18060</name>
</gene>
<dbReference type="Proteomes" id="UP000094828">
    <property type="component" value="Unassembled WGS sequence"/>
</dbReference>
<name>A0A1C3EKR7_9PLAN</name>
<dbReference type="EMBL" id="LYDR01000049">
    <property type="protein sequence ID" value="ODA33823.1"/>
    <property type="molecule type" value="Genomic_DNA"/>
</dbReference>
<organism evidence="2 3">
    <name type="scientific">Planctopirus hydrillae</name>
    <dbReference type="NCBI Taxonomy" id="1841610"/>
    <lineage>
        <taxon>Bacteria</taxon>
        <taxon>Pseudomonadati</taxon>
        <taxon>Planctomycetota</taxon>
        <taxon>Planctomycetia</taxon>
        <taxon>Planctomycetales</taxon>
        <taxon>Planctomycetaceae</taxon>
        <taxon>Planctopirus</taxon>
    </lineage>
</organism>
<dbReference type="AlphaFoldDB" id="A0A1C3EKR7"/>
<keyword evidence="1" id="KW-0472">Membrane</keyword>
<evidence type="ECO:0008006" key="4">
    <source>
        <dbReference type="Google" id="ProtNLM"/>
    </source>
</evidence>
<dbReference type="RefSeq" id="WP_068846772.1">
    <property type="nucleotide sequence ID" value="NZ_LYDR01000049.1"/>
</dbReference>
<evidence type="ECO:0000313" key="3">
    <source>
        <dbReference type="Proteomes" id="UP000094828"/>
    </source>
</evidence>
<sequence>MDSSTLRDYATVLAALTALLVFILNSVVMVRNRRISNLARFIETHDRLFSPDSYLTTNILPLERGELVRNFSDHEMEQRFHLMLLEIEHMALLANQRAVPRHTQVYMFGSYSRRLRVLFTEKERQSMFWELAIRFLDQLAEDTDRYEKLTREQRERFWH</sequence>
<keyword evidence="3" id="KW-1185">Reference proteome</keyword>
<evidence type="ECO:0000256" key="1">
    <source>
        <dbReference type="SAM" id="Phobius"/>
    </source>
</evidence>
<reference evidence="2 3" key="1">
    <citation type="submission" date="2016-05" db="EMBL/GenBank/DDBJ databases">
        <title>Genomic and physiological characterization of Planctopirus sp. isolated from fresh water lake.</title>
        <authorList>
            <person name="Subhash Y."/>
            <person name="Ramana C."/>
        </authorList>
    </citation>
    <scope>NUCLEOTIDE SEQUENCE [LARGE SCALE GENOMIC DNA]</scope>
    <source>
        <strain evidence="2 3">JC280</strain>
    </source>
</reference>